<comment type="similarity">
    <text evidence="2 6">Belongs to the FPP/GGPP synthase family.</text>
</comment>
<dbReference type="GO" id="GO:0008299">
    <property type="term" value="P:isoprenoid biosynthetic process"/>
    <property type="evidence" value="ECO:0007669"/>
    <property type="project" value="InterPro"/>
</dbReference>
<reference evidence="7" key="2">
    <citation type="submission" date="2021-04" db="EMBL/GenBank/DDBJ databases">
        <authorList>
            <person name="Gilroy R."/>
        </authorList>
    </citation>
    <scope>NUCLEOTIDE SEQUENCE</scope>
    <source>
        <strain evidence="7">CHK192-9172</strain>
    </source>
</reference>
<comment type="cofactor">
    <cofactor evidence="1">
        <name>Mg(2+)</name>
        <dbReference type="ChEBI" id="CHEBI:18420"/>
    </cofactor>
</comment>
<keyword evidence="5" id="KW-0460">Magnesium</keyword>
<feature type="non-terminal residue" evidence="7">
    <location>
        <position position="1"/>
    </location>
</feature>
<dbReference type="SUPFAM" id="SSF48576">
    <property type="entry name" value="Terpenoid synthases"/>
    <property type="match status" value="1"/>
</dbReference>
<gene>
    <name evidence="7" type="ORF">IAA08_05690</name>
</gene>
<dbReference type="PROSITE" id="PS00723">
    <property type="entry name" value="POLYPRENYL_SYNTHASE_1"/>
    <property type="match status" value="1"/>
</dbReference>
<evidence type="ECO:0000256" key="5">
    <source>
        <dbReference type="ARBA" id="ARBA00022842"/>
    </source>
</evidence>
<evidence type="ECO:0000256" key="4">
    <source>
        <dbReference type="ARBA" id="ARBA00022723"/>
    </source>
</evidence>
<dbReference type="Gene3D" id="1.10.600.10">
    <property type="entry name" value="Farnesyl Diphosphate Synthase"/>
    <property type="match status" value="1"/>
</dbReference>
<dbReference type="EMBL" id="DXCH01000160">
    <property type="protein sequence ID" value="HIZ07409.1"/>
    <property type="molecule type" value="Genomic_DNA"/>
</dbReference>
<dbReference type="Proteomes" id="UP000824024">
    <property type="component" value="Unassembled WGS sequence"/>
</dbReference>
<sequence>YEIRKKLKENRMYARLQGELERLQEMLLECCQSEFLSVTENLRRIIISGGKRIRPSLAWICWCMGADAQDQYPGETKEILPLMCMLELMHTASLIHDDVVDNADERRGVITIHKISGRCSAVQSGDYLLARAMEYLHIYKGTGINEALADISMEMCLGEFQQMSHLFDLKACTVDVYYSQIKRKTAYLIGASCYCGALAGGMDPKNAEILREYGEQIGTAFQLKDDILDYQSSQETGKPAGQDIRRGIFTLPFLLALKEAPCRQIEELAAKRCKTEEEIGILMKFVKDHHGIEETEKCIRACGRKARTKLEQLPECPARDALSEMAVTLENRKI</sequence>
<dbReference type="AlphaFoldDB" id="A0A9D2D2P5"/>
<name>A0A9D2D2P5_9FIRM</name>
<evidence type="ECO:0000313" key="7">
    <source>
        <dbReference type="EMBL" id="HIZ07409.1"/>
    </source>
</evidence>
<comment type="caution">
    <text evidence="7">The sequence shown here is derived from an EMBL/GenBank/DDBJ whole genome shotgun (WGS) entry which is preliminary data.</text>
</comment>
<evidence type="ECO:0000313" key="8">
    <source>
        <dbReference type="Proteomes" id="UP000824024"/>
    </source>
</evidence>
<evidence type="ECO:0000256" key="1">
    <source>
        <dbReference type="ARBA" id="ARBA00001946"/>
    </source>
</evidence>
<dbReference type="PANTHER" id="PTHR12001">
    <property type="entry name" value="GERANYLGERANYL PYROPHOSPHATE SYNTHASE"/>
    <property type="match status" value="1"/>
</dbReference>
<proteinExistence type="inferred from homology"/>
<dbReference type="InterPro" id="IPR000092">
    <property type="entry name" value="Polyprenyl_synt"/>
</dbReference>
<evidence type="ECO:0000256" key="3">
    <source>
        <dbReference type="ARBA" id="ARBA00022679"/>
    </source>
</evidence>
<dbReference type="InterPro" id="IPR008949">
    <property type="entry name" value="Isoprenoid_synthase_dom_sf"/>
</dbReference>
<keyword evidence="4" id="KW-0479">Metal-binding</keyword>
<organism evidence="7 8">
    <name type="scientific">Candidatus Eubacterium avistercoris</name>
    <dbReference type="NCBI Taxonomy" id="2838567"/>
    <lineage>
        <taxon>Bacteria</taxon>
        <taxon>Bacillati</taxon>
        <taxon>Bacillota</taxon>
        <taxon>Clostridia</taxon>
        <taxon>Eubacteriales</taxon>
        <taxon>Eubacteriaceae</taxon>
        <taxon>Eubacterium</taxon>
    </lineage>
</organism>
<keyword evidence="3 6" id="KW-0808">Transferase</keyword>
<dbReference type="GO" id="GO:0004659">
    <property type="term" value="F:prenyltransferase activity"/>
    <property type="evidence" value="ECO:0007669"/>
    <property type="project" value="InterPro"/>
</dbReference>
<dbReference type="GO" id="GO:0046872">
    <property type="term" value="F:metal ion binding"/>
    <property type="evidence" value="ECO:0007669"/>
    <property type="project" value="UniProtKB-KW"/>
</dbReference>
<dbReference type="PANTHER" id="PTHR12001:SF69">
    <property type="entry name" value="ALL TRANS-POLYPRENYL-DIPHOSPHATE SYNTHASE PDSS1"/>
    <property type="match status" value="1"/>
</dbReference>
<evidence type="ECO:0000256" key="6">
    <source>
        <dbReference type="RuleBase" id="RU004466"/>
    </source>
</evidence>
<dbReference type="SFLD" id="SFLDS00005">
    <property type="entry name" value="Isoprenoid_Synthase_Type_I"/>
    <property type="match status" value="1"/>
</dbReference>
<accession>A0A9D2D2P5</accession>
<dbReference type="InterPro" id="IPR033749">
    <property type="entry name" value="Polyprenyl_synt_CS"/>
</dbReference>
<dbReference type="PROSITE" id="PS00444">
    <property type="entry name" value="POLYPRENYL_SYNTHASE_2"/>
    <property type="match status" value="1"/>
</dbReference>
<evidence type="ECO:0000256" key="2">
    <source>
        <dbReference type="ARBA" id="ARBA00006706"/>
    </source>
</evidence>
<dbReference type="CDD" id="cd00685">
    <property type="entry name" value="Trans_IPPS_HT"/>
    <property type="match status" value="1"/>
</dbReference>
<protein>
    <submittedName>
        <fullName evidence="7">Polyprenyl synthetase family protein</fullName>
    </submittedName>
</protein>
<dbReference type="Pfam" id="PF00348">
    <property type="entry name" value="polyprenyl_synt"/>
    <property type="match status" value="1"/>
</dbReference>
<reference evidence="7" key="1">
    <citation type="journal article" date="2021" name="PeerJ">
        <title>Extensive microbial diversity within the chicken gut microbiome revealed by metagenomics and culture.</title>
        <authorList>
            <person name="Gilroy R."/>
            <person name="Ravi A."/>
            <person name="Getino M."/>
            <person name="Pursley I."/>
            <person name="Horton D.L."/>
            <person name="Alikhan N.F."/>
            <person name="Baker D."/>
            <person name="Gharbi K."/>
            <person name="Hall N."/>
            <person name="Watson M."/>
            <person name="Adriaenssens E.M."/>
            <person name="Foster-Nyarko E."/>
            <person name="Jarju S."/>
            <person name="Secka A."/>
            <person name="Antonio M."/>
            <person name="Oren A."/>
            <person name="Chaudhuri R.R."/>
            <person name="La Ragione R."/>
            <person name="Hildebrand F."/>
            <person name="Pallen M.J."/>
        </authorList>
    </citation>
    <scope>NUCLEOTIDE SEQUENCE</scope>
    <source>
        <strain evidence="7">CHK192-9172</strain>
    </source>
</reference>